<gene>
    <name evidence="2" type="ORF">TVAG_225820</name>
</gene>
<proteinExistence type="predicted"/>
<feature type="transmembrane region" description="Helical" evidence="1">
    <location>
        <begin position="120"/>
        <end position="140"/>
    </location>
</feature>
<dbReference type="VEuPathDB" id="TrichDB:TVAGG3_0289400"/>
<name>A2DNW1_TRIV3</name>
<keyword evidence="1" id="KW-0812">Transmembrane</keyword>
<reference evidence="2" key="1">
    <citation type="submission" date="2006-10" db="EMBL/GenBank/DDBJ databases">
        <authorList>
            <person name="Amadeo P."/>
            <person name="Zhao Q."/>
            <person name="Wortman J."/>
            <person name="Fraser-Liggett C."/>
            <person name="Carlton J."/>
        </authorList>
    </citation>
    <scope>NUCLEOTIDE SEQUENCE</scope>
    <source>
        <strain evidence="2">G3</strain>
    </source>
</reference>
<keyword evidence="1" id="KW-0472">Membrane</keyword>
<reference evidence="2" key="2">
    <citation type="journal article" date="2007" name="Science">
        <title>Draft genome sequence of the sexually transmitted pathogen Trichomonas vaginalis.</title>
        <authorList>
            <person name="Carlton J.M."/>
            <person name="Hirt R.P."/>
            <person name="Silva J.C."/>
            <person name="Delcher A.L."/>
            <person name="Schatz M."/>
            <person name="Zhao Q."/>
            <person name="Wortman J.R."/>
            <person name="Bidwell S.L."/>
            <person name="Alsmark U.C.M."/>
            <person name="Besteiro S."/>
            <person name="Sicheritz-Ponten T."/>
            <person name="Noel C.J."/>
            <person name="Dacks J.B."/>
            <person name="Foster P.G."/>
            <person name="Simillion C."/>
            <person name="Van de Peer Y."/>
            <person name="Miranda-Saavedra D."/>
            <person name="Barton G.J."/>
            <person name="Westrop G.D."/>
            <person name="Mueller S."/>
            <person name="Dessi D."/>
            <person name="Fiori P.L."/>
            <person name="Ren Q."/>
            <person name="Paulsen I."/>
            <person name="Zhang H."/>
            <person name="Bastida-Corcuera F.D."/>
            <person name="Simoes-Barbosa A."/>
            <person name="Brown M.T."/>
            <person name="Hayes R.D."/>
            <person name="Mukherjee M."/>
            <person name="Okumura C.Y."/>
            <person name="Schneider R."/>
            <person name="Smith A.J."/>
            <person name="Vanacova S."/>
            <person name="Villalvazo M."/>
            <person name="Haas B.J."/>
            <person name="Pertea M."/>
            <person name="Feldblyum T.V."/>
            <person name="Utterback T.R."/>
            <person name="Shu C.L."/>
            <person name="Osoegawa K."/>
            <person name="de Jong P.J."/>
            <person name="Hrdy I."/>
            <person name="Horvathova L."/>
            <person name="Zubacova Z."/>
            <person name="Dolezal P."/>
            <person name="Malik S.B."/>
            <person name="Logsdon J.M. Jr."/>
            <person name="Henze K."/>
            <person name="Gupta A."/>
            <person name="Wang C.C."/>
            <person name="Dunne R.L."/>
            <person name="Upcroft J.A."/>
            <person name="Upcroft P."/>
            <person name="White O."/>
            <person name="Salzberg S.L."/>
            <person name="Tang P."/>
            <person name="Chiu C.-H."/>
            <person name="Lee Y.-S."/>
            <person name="Embley T.M."/>
            <person name="Coombs G.H."/>
            <person name="Mottram J.C."/>
            <person name="Tachezy J."/>
            <person name="Fraser-Liggett C.M."/>
            <person name="Johnson P.J."/>
        </authorList>
    </citation>
    <scope>NUCLEOTIDE SEQUENCE [LARGE SCALE GENOMIC DNA]</scope>
    <source>
        <strain evidence="2">G3</strain>
    </source>
</reference>
<accession>A2DNW1</accession>
<sequence length="151" mass="16828">MFFALAISAASVKSSFILNEQSTEYVFNCTDKLELEVPFAKKIFLKLWTQSTKIKASKTIISTNSTSETALEFSGKEAPYTTSVKLEQEPFILTLTCPAEENSTTVAVRATQEVPSDTTLYALIITAIVLIGIVMVIIMFQFCTFHHRKLD</sequence>
<dbReference type="InParanoid" id="A2DNW1"/>
<dbReference type="RefSeq" id="XP_001578942.1">
    <property type="nucleotide sequence ID" value="XM_001578892.1"/>
</dbReference>
<evidence type="ECO:0000313" key="3">
    <source>
        <dbReference type="Proteomes" id="UP000001542"/>
    </source>
</evidence>
<dbReference type="EMBL" id="DS113224">
    <property type="protein sequence ID" value="EAY17956.1"/>
    <property type="molecule type" value="Genomic_DNA"/>
</dbReference>
<evidence type="ECO:0000313" key="2">
    <source>
        <dbReference type="EMBL" id="EAY17956.1"/>
    </source>
</evidence>
<dbReference type="KEGG" id="tva:5463459"/>
<dbReference type="SMR" id="A2DNW1"/>
<evidence type="ECO:0000256" key="1">
    <source>
        <dbReference type="SAM" id="Phobius"/>
    </source>
</evidence>
<dbReference type="AlphaFoldDB" id="A2DNW1"/>
<dbReference type="VEuPathDB" id="TrichDB:TVAG_225820"/>
<keyword evidence="1" id="KW-1133">Transmembrane helix</keyword>
<keyword evidence="3" id="KW-1185">Reference proteome</keyword>
<protein>
    <submittedName>
        <fullName evidence="2">Uncharacterized protein</fullName>
    </submittedName>
</protein>
<organism evidence="2 3">
    <name type="scientific">Trichomonas vaginalis (strain ATCC PRA-98 / G3)</name>
    <dbReference type="NCBI Taxonomy" id="412133"/>
    <lineage>
        <taxon>Eukaryota</taxon>
        <taxon>Metamonada</taxon>
        <taxon>Parabasalia</taxon>
        <taxon>Trichomonadida</taxon>
        <taxon>Trichomonadidae</taxon>
        <taxon>Trichomonas</taxon>
    </lineage>
</organism>
<dbReference type="Proteomes" id="UP000001542">
    <property type="component" value="Unassembled WGS sequence"/>
</dbReference>